<dbReference type="GO" id="GO:0005886">
    <property type="term" value="C:plasma membrane"/>
    <property type="evidence" value="ECO:0007669"/>
    <property type="project" value="UniProtKB-SubCell"/>
</dbReference>
<keyword evidence="1" id="KW-0812">Transmembrane</keyword>
<dbReference type="Pfam" id="PF12679">
    <property type="entry name" value="ABC2_membrane_2"/>
    <property type="match status" value="1"/>
</dbReference>
<dbReference type="Proteomes" id="UP000007089">
    <property type="component" value="Chromosome"/>
</dbReference>
<proteinExistence type="predicted"/>
<dbReference type="GO" id="GO:0140359">
    <property type="term" value="F:ABC-type transporter activity"/>
    <property type="evidence" value="ECO:0007669"/>
    <property type="project" value="InterPro"/>
</dbReference>
<sequence>MSLGGSPLLLVARQELLLAARSRWVQIFAAVFAVLSLGVAGSGYVLSGGHGFQDFARTSASLVELVALVVPLAALLMGVLALAPERGTAELLYAQPVSRRTILLGKLLGLFAALSAAELVGFGAAGVVVFSQAGEEGGGGYALLVIGAALLTAAFLAIAALIAAGAVGRRRVRALAVAVVVWFAAVVLLDVAALGVASLLPSGTASRLLVVAVIANPVGAARTGALLAVEGTAAFGAASLAFLRFTGGPAGAAVALATSLALWIVVPTALAARRIGRVDL</sequence>
<feature type="transmembrane region" description="Helical" evidence="1">
    <location>
        <begin position="65"/>
        <end position="83"/>
    </location>
</feature>
<feature type="transmembrane region" description="Helical" evidence="1">
    <location>
        <begin position="141"/>
        <end position="167"/>
    </location>
</feature>
<feature type="transmembrane region" description="Helical" evidence="1">
    <location>
        <begin position="24"/>
        <end position="45"/>
    </location>
</feature>
<dbReference type="EMBL" id="CP001359">
    <property type="protein sequence ID" value="ACL64905.1"/>
    <property type="molecule type" value="Genomic_DNA"/>
</dbReference>
<evidence type="ECO:0000313" key="3">
    <source>
        <dbReference type="Proteomes" id="UP000007089"/>
    </source>
</evidence>
<accession>B8J550</accession>
<feature type="transmembrane region" description="Helical" evidence="1">
    <location>
        <begin position="250"/>
        <end position="272"/>
    </location>
</feature>
<dbReference type="KEGG" id="acp:A2cp1_1561"/>
<feature type="transmembrane region" description="Helical" evidence="1">
    <location>
        <begin position="174"/>
        <end position="200"/>
    </location>
</feature>
<keyword evidence="1" id="KW-0472">Membrane</keyword>
<reference evidence="2" key="1">
    <citation type="submission" date="2009-01" db="EMBL/GenBank/DDBJ databases">
        <title>Complete sequence of Anaeromyxobacter dehalogenans 2CP-1.</title>
        <authorList>
            <consortium name="US DOE Joint Genome Institute"/>
            <person name="Lucas S."/>
            <person name="Copeland A."/>
            <person name="Lapidus A."/>
            <person name="Glavina del Rio T."/>
            <person name="Dalin E."/>
            <person name="Tice H."/>
            <person name="Bruce D."/>
            <person name="Goodwin L."/>
            <person name="Pitluck S."/>
            <person name="Saunders E."/>
            <person name="Brettin T."/>
            <person name="Detter J.C."/>
            <person name="Han C."/>
            <person name="Larimer F."/>
            <person name="Land M."/>
            <person name="Hauser L."/>
            <person name="Kyrpides N."/>
            <person name="Ovchinnikova G."/>
            <person name="Beliaev A.S."/>
            <person name="Richardson P."/>
        </authorList>
    </citation>
    <scope>NUCLEOTIDE SEQUENCE</scope>
    <source>
        <strain evidence="2">2CP-1</strain>
    </source>
</reference>
<organism evidence="2 3">
    <name type="scientific">Anaeromyxobacter dehalogenans (strain ATCC BAA-258 / DSM 21875 / 2CP-1)</name>
    <dbReference type="NCBI Taxonomy" id="455488"/>
    <lineage>
        <taxon>Bacteria</taxon>
        <taxon>Pseudomonadati</taxon>
        <taxon>Myxococcota</taxon>
        <taxon>Myxococcia</taxon>
        <taxon>Myxococcales</taxon>
        <taxon>Cystobacterineae</taxon>
        <taxon>Anaeromyxobacteraceae</taxon>
        <taxon>Anaeromyxobacter</taxon>
    </lineage>
</organism>
<dbReference type="AlphaFoldDB" id="B8J550"/>
<gene>
    <name evidence="2" type="ordered locus">A2cp1_1561</name>
</gene>
<dbReference type="RefSeq" id="WP_012632841.1">
    <property type="nucleotide sequence ID" value="NC_011891.1"/>
</dbReference>
<keyword evidence="1" id="KW-1133">Transmembrane helix</keyword>
<evidence type="ECO:0000313" key="2">
    <source>
        <dbReference type="EMBL" id="ACL64905.1"/>
    </source>
</evidence>
<feature type="transmembrane region" description="Helical" evidence="1">
    <location>
        <begin position="103"/>
        <end position="129"/>
    </location>
</feature>
<name>B8J550_ANAD2</name>
<protein>
    <submittedName>
        <fullName evidence="2">Uncharacterized protein</fullName>
    </submittedName>
</protein>
<keyword evidence="3" id="KW-1185">Reference proteome</keyword>
<dbReference type="HOGENOM" id="CLU_071765_1_1_7"/>
<evidence type="ECO:0000256" key="1">
    <source>
        <dbReference type="SAM" id="Phobius"/>
    </source>
</evidence>